<evidence type="ECO:0000313" key="2">
    <source>
        <dbReference type="Proteomes" id="UP000273143"/>
    </source>
</evidence>
<dbReference type="AlphaFoldDB" id="A0A3Q9JM24"/>
<keyword evidence="2" id="KW-1185">Reference proteome</keyword>
<dbReference type="Proteomes" id="UP000273143">
    <property type="component" value="Chromosome"/>
</dbReference>
<gene>
    <name evidence="1" type="ORF">DM558_12255</name>
</gene>
<dbReference type="EMBL" id="CP029822">
    <property type="protein sequence ID" value="AZS51493.1"/>
    <property type="molecule type" value="Genomic_DNA"/>
</dbReference>
<proteinExistence type="predicted"/>
<accession>A0A3Q9JM24</accession>
<protein>
    <submittedName>
        <fullName evidence="1">Uncharacterized protein</fullName>
    </submittedName>
</protein>
<dbReference type="KEGG" id="emo:DM558_12255"/>
<dbReference type="RefSeq" id="WP_127164243.1">
    <property type="nucleotide sequence ID" value="NZ_CP029822.1"/>
</dbReference>
<name>A0A3Q9JM24_9GAMM</name>
<sequence length="92" mass="10698">MDNYKEQGKKILNEDNLLAAKVNLLEQIKKTNNKSIREQTKVARLKKQQLEKSCQTIQPLDYKKALNMELDLSDILDFDVITSYVKQEQNNG</sequence>
<evidence type="ECO:0000313" key="1">
    <source>
        <dbReference type="EMBL" id="AZS51493.1"/>
    </source>
</evidence>
<reference evidence="2" key="1">
    <citation type="submission" date="2018-06" db="EMBL/GenBank/DDBJ databases">
        <title>Complete genome of Pseudomonas insecticola strain QZS01.</title>
        <authorList>
            <person name="Wang J."/>
            <person name="Su Q."/>
        </authorList>
    </citation>
    <scope>NUCLEOTIDE SEQUENCE [LARGE SCALE GENOMIC DNA]</scope>
    <source>
        <strain evidence="2">QZS01</strain>
    </source>
</reference>
<organism evidence="1 2">
    <name type="scientific">Entomomonas moraniae</name>
    <dbReference type="NCBI Taxonomy" id="2213226"/>
    <lineage>
        <taxon>Bacteria</taxon>
        <taxon>Pseudomonadati</taxon>
        <taxon>Pseudomonadota</taxon>
        <taxon>Gammaproteobacteria</taxon>
        <taxon>Pseudomonadales</taxon>
        <taxon>Pseudomonadaceae</taxon>
        <taxon>Entomomonas</taxon>
    </lineage>
</organism>